<feature type="region of interest" description="Disordered" evidence="1">
    <location>
        <begin position="1"/>
        <end position="24"/>
    </location>
</feature>
<feature type="region of interest" description="Disordered" evidence="1">
    <location>
        <begin position="94"/>
        <end position="115"/>
    </location>
</feature>
<gene>
    <name evidence="2" type="ORF">OG994_19090</name>
</gene>
<dbReference type="Proteomes" id="UP001432190">
    <property type="component" value="Chromosome"/>
</dbReference>
<proteinExistence type="predicted"/>
<organism evidence="2 3">
    <name type="scientific">Micromonospora globbae</name>
    <dbReference type="NCBI Taxonomy" id="1894969"/>
    <lineage>
        <taxon>Bacteria</taxon>
        <taxon>Bacillati</taxon>
        <taxon>Actinomycetota</taxon>
        <taxon>Actinomycetes</taxon>
        <taxon>Micromonosporales</taxon>
        <taxon>Micromonosporaceae</taxon>
        <taxon>Micromonospora</taxon>
    </lineage>
</organism>
<evidence type="ECO:0000313" key="3">
    <source>
        <dbReference type="Proteomes" id="UP001432190"/>
    </source>
</evidence>
<accession>A0ABZ1S0Y9</accession>
<evidence type="ECO:0000313" key="2">
    <source>
        <dbReference type="EMBL" id="WUP47728.1"/>
    </source>
</evidence>
<evidence type="ECO:0000256" key="1">
    <source>
        <dbReference type="SAM" id="MobiDB-lite"/>
    </source>
</evidence>
<dbReference type="EMBL" id="CP108084">
    <property type="protein sequence ID" value="WUP47728.1"/>
    <property type="molecule type" value="Genomic_DNA"/>
</dbReference>
<keyword evidence="3" id="KW-1185">Reference proteome</keyword>
<name>A0ABZ1S0Y9_9ACTN</name>
<dbReference type="RefSeq" id="WP_328850495.1">
    <property type="nucleotide sequence ID" value="NZ_CP108084.1"/>
</dbReference>
<protein>
    <submittedName>
        <fullName evidence="2">Uncharacterized protein</fullName>
    </submittedName>
</protein>
<reference evidence="2" key="1">
    <citation type="submission" date="2022-10" db="EMBL/GenBank/DDBJ databases">
        <title>The complete genomes of actinobacterial strains from the NBC collection.</title>
        <authorList>
            <person name="Joergensen T.S."/>
            <person name="Alvarez Arevalo M."/>
            <person name="Sterndorff E.B."/>
            <person name="Faurdal D."/>
            <person name="Vuksanovic O."/>
            <person name="Mourched A.-S."/>
            <person name="Charusanti P."/>
            <person name="Shaw S."/>
            <person name="Blin K."/>
            <person name="Weber T."/>
        </authorList>
    </citation>
    <scope>NUCLEOTIDE SEQUENCE</scope>
    <source>
        <strain evidence="2">NBC_00256</strain>
    </source>
</reference>
<sequence length="115" mass="12140">MSSSTVHRVRPDAPTGAAEAPGDLLREIPMPPYVTGEDAQFAVRAVVVHAPRSWSGGTVCRNDANPHPCRLHRWGARVLAMRGLADADIAALIERGDPAAPLPPRPGARPAGSRP</sequence>